<reference evidence="5 7" key="2">
    <citation type="journal article" date="2013" name="Nature">
        <title>Insights into bilaterian evolution from three spiralian genomes.</title>
        <authorList>
            <person name="Simakov O."/>
            <person name="Marletaz F."/>
            <person name="Cho S.J."/>
            <person name="Edsinger-Gonzales E."/>
            <person name="Havlak P."/>
            <person name="Hellsten U."/>
            <person name="Kuo D.H."/>
            <person name="Larsson T."/>
            <person name="Lv J."/>
            <person name="Arendt D."/>
            <person name="Savage R."/>
            <person name="Osoegawa K."/>
            <person name="de Jong P."/>
            <person name="Grimwood J."/>
            <person name="Chapman J.A."/>
            <person name="Shapiro H."/>
            <person name="Aerts A."/>
            <person name="Otillar R.P."/>
            <person name="Terry A.Y."/>
            <person name="Boore J.L."/>
            <person name="Grigoriev I.V."/>
            <person name="Lindberg D.R."/>
            <person name="Seaver E.C."/>
            <person name="Weisblat D.A."/>
            <person name="Putnam N.H."/>
            <person name="Rokhsar D.S."/>
        </authorList>
    </citation>
    <scope>NUCLEOTIDE SEQUENCE</scope>
</reference>
<proteinExistence type="predicted"/>
<dbReference type="STRING" id="6412.T1G1J7"/>
<dbReference type="InParanoid" id="T1G1J7"/>
<keyword evidence="7" id="KW-1185">Reference proteome</keyword>
<dbReference type="Pfam" id="PF00130">
    <property type="entry name" value="C1_1"/>
    <property type="match status" value="2"/>
</dbReference>
<dbReference type="PANTHER" id="PTHR22968:SF24">
    <property type="entry name" value="SERINE_THREONINE-PROTEIN KINASE"/>
    <property type="match status" value="1"/>
</dbReference>
<evidence type="ECO:0000256" key="2">
    <source>
        <dbReference type="ARBA" id="ARBA00022833"/>
    </source>
</evidence>
<dbReference type="EMBL" id="AMQM01002988">
    <property type="status" value="NOT_ANNOTATED_CDS"/>
    <property type="molecule type" value="Genomic_DNA"/>
</dbReference>
<dbReference type="EMBL" id="KB095959">
    <property type="protein sequence ID" value="ESO09563.1"/>
    <property type="molecule type" value="Genomic_DNA"/>
</dbReference>
<feature type="domain" description="Phorbol-ester/DAG-type" evidence="4">
    <location>
        <begin position="125"/>
        <end position="175"/>
    </location>
</feature>
<name>T1G1J7_HELRO</name>
<dbReference type="GO" id="GO:0005737">
    <property type="term" value="C:cytoplasm"/>
    <property type="evidence" value="ECO:0007669"/>
    <property type="project" value="UniProtKB-SubCell"/>
</dbReference>
<dbReference type="FunFam" id="3.30.60.20:FF:000021">
    <property type="entry name" value="Serine/threonine-protein kinase"/>
    <property type="match status" value="1"/>
</dbReference>
<dbReference type="CTD" id="20214945"/>
<sequence>IEDLNIKPHNLHSHTYKSPHFCDLCGEMLFGLIKQGLKCDGCHMNFHKRCSDKIPNNCNNLKFLQHSSGSSDQEAMETDENQTTLAKTISTSTKSSSRSQKNRSKSWNGRPLWMEKEYASRIKVPHTFVAHTYTRPTVCQHCKKLLKGFIRQGMQCKNCKFNCHARCTSLTPVNCPGEIQRS</sequence>
<dbReference type="PROSITE" id="PS00479">
    <property type="entry name" value="ZF_DAG_PE_1"/>
    <property type="match status" value="2"/>
</dbReference>
<dbReference type="PRINTS" id="PR00008">
    <property type="entry name" value="DAGPEDOMAIN"/>
</dbReference>
<dbReference type="AlphaFoldDB" id="T1G1J7"/>
<dbReference type="PROSITE" id="PS50081">
    <property type="entry name" value="ZF_DAG_PE_2"/>
    <property type="match status" value="2"/>
</dbReference>
<dbReference type="Proteomes" id="UP000015101">
    <property type="component" value="Unassembled WGS sequence"/>
</dbReference>
<protein>
    <recommendedName>
        <fullName evidence="4">Phorbol-ester/DAG-type domain-containing protein</fullName>
    </recommendedName>
</protein>
<keyword evidence="2" id="KW-0862">Zinc</keyword>
<reference evidence="7" key="1">
    <citation type="submission" date="2012-12" db="EMBL/GenBank/DDBJ databases">
        <authorList>
            <person name="Hellsten U."/>
            <person name="Grimwood J."/>
            <person name="Chapman J.A."/>
            <person name="Shapiro H."/>
            <person name="Aerts A."/>
            <person name="Otillar R.P."/>
            <person name="Terry A.Y."/>
            <person name="Boore J.L."/>
            <person name="Simakov O."/>
            <person name="Marletaz F."/>
            <person name="Cho S.-J."/>
            <person name="Edsinger-Gonzales E."/>
            <person name="Havlak P."/>
            <person name="Kuo D.-H."/>
            <person name="Larsson T."/>
            <person name="Lv J."/>
            <person name="Arendt D."/>
            <person name="Savage R."/>
            <person name="Osoegawa K."/>
            <person name="de Jong P."/>
            <person name="Lindberg D.R."/>
            <person name="Seaver E.C."/>
            <person name="Weisblat D.A."/>
            <person name="Putnam N.H."/>
            <person name="Grigoriev I.V."/>
            <person name="Rokhsar D.S."/>
        </authorList>
    </citation>
    <scope>NUCLEOTIDE SEQUENCE</scope>
</reference>
<dbReference type="SMART" id="SM00109">
    <property type="entry name" value="C1"/>
    <property type="match status" value="2"/>
</dbReference>
<dbReference type="EnsemblMetazoa" id="HelroT73871">
    <property type="protein sequence ID" value="HelroP73871"/>
    <property type="gene ID" value="HelroG73871"/>
</dbReference>
<organism evidence="6 7">
    <name type="scientific">Helobdella robusta</name>
    <name type="common">Californian leech</name>
    <dbReference type="NCBI Taxonomy" id="6412"/>
    <lineage>
        <taxon>Eukaryota</taxon>
        <taxon>Metazoa</taxon>
        <taxon>Spiralia</taxon>
        <taxon>Lophotrochozoa</taxon>
        <taxon>Annelida</taxon>
        <taxon>Clitellata</taxon>
        <taxon>Hirudinea</taxon>
        <taxon>Rhynchobdellida</taxon>
        <taxon>Glossiphoniidae</taxon>
        <taxon>Helobdella</taxon>
    </lineage>
</organism>
<feature type="compositionally biased region" description="Low complexity" evidence="3">
    <location>
        <begin position="83"/>
        <end position="99"/>
    </location>
</feature>
<dbReference type="InterPro" id="IPR020454">
    <property type="entry name" value="DAG/PE-bd"/>
</dbReference>
<dbReference type="InterPro" id="IPR046349">
    <property type="entry name" value="C1-like_sf"/>
</dbReference>
<keyword evidence="1" id="KW-0479">Metal-binding</keyword>
<dbReference type="SUPFAM" id="SSF57889">
    <property type="entry name" value="Cysteine-rich domain"/>
    <property type="match status" value="2"/>
</dbReference>
<dbReference type="RefSeq" id="XP_009012656.1">
    <property type="nucleotide sequence ID" value="XM_009014408.1"/>
</dbReference>
<dbReference type="OMA" id="QGIQCRG"/>
<dbReference type="InterPro" id="IPR002219">
    <property type="entry name" value="PKC_DAG/PE"/>
</dbReference>
<reference evidence="6" key="3">
    <citation type="submission" date="2015-06" db="UniProtKB">
        <authorList>
            <consortium name="EnsemblMetazoa"/>
        </authorList>
    </citation>
    <scope>IDENTIFICATION</scope>
</reference>
<gene>
    <name evidence="6" type="primary">20214945</name>
    <name evidence="5" type="ORF">HELRODRAFT_73871</name>
</gene>
<feature type="domain" description="Phorbol-ester/DAG-type" evidence="4">
    <location>
        <begin position="8"/>
        <end position="58"/>
    </location>
</feature>
<dbReference type="GeneID" id="20214945"/>
<dbReference type="GO" id="GO:0008270">
    <property type="term" value="F:zinc ion binding"/>
    <property type="evidence" value="ECO:0007669"/>
    <property type="project" value="UniProtKB-KW"/>
</dbReference>
<dbReference type="HOGENOM" id="CLU_074004_0_1_1"/>
<accession>T1G1J7</accession>
<dbReference type="PANTHER" id="PTHR22968">
    <property type="entry name" value="PROTEIN KINASE C, MU"/>
    <property type="match status" value="1"/>
</dbReference>
<dbReference type="Gene3D" id="3.30.60.20">
    <property type="match status" value="2"/>
</dbReference>
<dbReference type="OrthoDB" id="63267at2759"/>
<evidence type="ECO:0000256" key="1">
    <source>
        <dbReference type="ARBA" id="ARBA00022723"/>
    </source>
</evidence>
<evidence type="ECO:0000313" key="6">
    <source>
        <dbReference type="EnsemblMetazoa" id="HelroP73871"/>
    </source>
</evidence>
<evidence type="ECO:0000259" key="4">
    <source>
        <dbReference type="PROSITE" id="PS50081"/>
    </source>
</evidence>
<dbReference type="GO" id="GO:0004674">
    <property type="term" value="F:protein serine/threonine kinase activity"/>
    <property type="evidence" value="ECO:0007669"/>
    <property type="project" value="UniProtKB-KW"/>
</dbReference>
<feature type="region of interest" description="Disordered" evidence="3">
    <location>
        <begin position="69"/>
        <end position="107"/>
    </location>
</feature>
<dbReference type="KEGG" id="hro:HELRODRAFT_73871"/>
<evidence type="ECO:0000313" key="7">
    <source>
        <dbReference type="Proteomes" id="UP000015101"/>
    </source>
</evidence>
<evidence type="ECO:0000256" key="3">
    <source>
        <dbReference type="SAM" id="MobiDB-lite"/>
    </source>
</evidence>
<evidence type="ECO:0000313" key="5">
    <source>
        <dbReference type="EMBL" id="ESO09563.1"/>
    </source>
</evidence>
<dbReference type="eggNOG" id="KOG4236">
    <property type="taxonomic scope" value="Eukaryota"/>
</dbReference>
<dbReference type="GO" id="GO:0016020">
    <property type="term" value="C:membrane"/>
    <property type="evidence" value="ECO:0007669"/>
    <property type="project" value="UniProtKB-SubCell"/>
</dbReference>